<dbReference type="InterPro" id="IPR007061">
    <property type="entry name" value="MST-like"/>
</dbReference>
<dbReference type="Proteomes" id="UP000588098">
    <property type="component" value="Unassembled WGS sequence"/>
</dbReference>
<dbReference type="SUPFAM" id="SSF109854">
    <property type="entry name" value="DinB/YfiT-like putative metalloenzymes"/>
    <property type="match status" value="1"/>
</dbReference>
<organism evidence="2 3">
    <name type="scientific">Streptomyces zagrosensis</name>
    <dbReference type="NCBI Taxonomy" id="1042984"/>
    <lineage>
        <taxon>Bacteria</taxon>
        <taxon>Bacillati</taxon>
        <taxon>Actinomycetota</taxon>
        <taxon>Actinomycetes</taxon>
        <taxon>Kitasatosporales</taxon>
        <taxon>Streptomycetaceae</taxon>
        <taxon>Streptomyces</taxon>
    </lineage>
</organism>
<feature type="region of interest" description="Disordered" evidence="1">
    <location>
        <begin position="1"/>
        <end position="21"/>
    </location>
</feature>
<evidence type="ECO:0000313" key="3">
    <source>
        <dbReference type="Proteomes" id="UP000588098"/>
    </source>
</evidence>
<name>A0A7W9QBH1_9ACTN</name>
<dbReference type="EMBL" id="JACHJL010000010">
    <property type="protein sequence ID" value="MBB5937196.1"/>
    <property type="molecule type" value="Genomic_DNA"/>
</dbReference>
<reference evidence="2 3" key="1">
    <citation type="submission" date="2020-08" db="EMBL/GenBank/DDBJ databases">
        <title>Genomic Encyclopedia of Type Strains, Phase III (KMG-III): the genomes of soil and plant-associated and newly described type strains.</title>
        <authorList>
            <person name="Whitman W."/>
        </authorList>
    </citation>
    <scope>NUCLEOTIDE SEQUENCE [LARGE SCALE GENOMIC DNA]</scope>
    <source>
        <strain evidence="2 3">CECT 8305</strain>
    </source>
</reference>
<sequence length="178" mass="20072">MTTTDISATASSVARADRREPPLIAEERSMLEGWLDYHRETLALKCEGLTTAQLREASTPPSDLSLLGLVRHMTDVERNWFRRVLSAEDAPPLYWSTEAPDGDFEVADADPQESMAAWRAEITLAREAAAGRTLDDTASRRDETFSLRWIYIHMIEEYARHNGHADLIRQRIDGATGE</sequence>
<dbReference type="InterPro" id="IPR034660">
    <property type="entry name" value="DinB/YfiT-like"/>
</dbReference>
<keyword evidence="3" id="KW-1185">Reference proteome</keyword>
<evidence type="ECO:0000256" key="1">
    <source>
        <dbReference type="SAM" id="MobiDB-lite"/>
    </source>
</evidence>
<dbReference type="RefSeq" id="WP_184573959.1">
    <property type="nucleotide sequence ID" value="NZ_JACHJL010000010.1"/>
</dbReference>
<gene>
    <name evidence="2" type="ORF">FHS42_004275</name>
</gene>
<dbReference type="Pfam" id="PF04978">
    <property type="entry name" value="MST"/>
    <property type="match status" value="1"/>
</dbReference>
<dbReference type="AlphaFoldDB" id="A0A7W9QBH1"/>
<evidence type="ECO:0000313" key="2">
    <source>
        <dbReference type="EMBL" id="MBB5937196.1"/>
    </source>
</evidence>
<dbReference type="Gene3D" id="1.20.120.450">
    <property type="entry name" value="dinb family like domain"/>
    <property type="match status" value="1"/>
</dbReference>
<accession>A0A7W9QBH1</accession>
<comment type="caution">
    <text evidence="2">The sequence shown here is derived from an EMBL/GenBank/DDBJ whole genome shotgun (WGS) entry which is preliminary data.</text>
</comment>
<protein>
    <submittedName>
        <fullName evidence="2">Putative damage-inducible protein DinB</fullName>
    </submittedName>
</protein>
<proteinExistence type="predicted"/>
<feature type="compositionally biased region" description="Polar residues" evidence="1">
    <location>
        <begin position="1"/>
        <end position="12"/>
    </location>
</feature>